<accession>A0A1H9QMQ9</accession>
<feature type="transmembrane region" description="Helical" evidence="1">
    <location>
        <begin position="80"/>
        <end position="101"/>
    </location>
</feature>
<dbReference type="EMBL" id="FOGI01000004">
    <property type="protein sequence ID" value="SER61139.1"/>
    <property type="molecule type" value="Genomic_DNA"/>
</dbReference>
<evidence type="ECO:0000313" key="3">
    <source>
        <dbReference type="Proteomes" id="UP000199051"/>
    </source>
</evidence>
<keyword evidence="1" id="KW-1133">Transmembrane helix</keyword>
<sequence length="259" mass="27132">MVGLSRLVRITDGRFVVAGERGVSCDSMVIMDRVHALPCPQPWRRTDGSPNPAGVPSGVVATVEAEGAAGLLLPTRPATVAAGVVLVLVGLGLAVPGGLLIAGGGGLAVVGGVVLGLLGLLLLAAGVFALTRKQRDSGIVLTPEHVVLTWVRPVVRVPWTSITEVRPLALRVGRSKGALSQNYLGFAARDHDVTGERMRKVAVKFGPDLVCAVPMRTLNLDQLVVLHALRFYLANPHHRAELTGDDAVRRVTAGQLTEG</sequence>
<protein>
    <recommendedName>
        <fullName evidence="4">PH domain-containing protein</fullName>
    </recommendedName>
</protein>
<gene>
    <name evidence="2" type="ORF">SAMN04487818_104337</name>
</gene>
<dbReference type="STRING" id="155974.SAMN04487818_104337"/>
<feature type="transmembrane region" description="Helical" evidence="1">
    <location>
        <begin position="107"/>
        <end position="130"/>
    </location>
</feature>
<proteinExistence type="predicted"/>
<dbReference type="Proteomes" id="UP000199051">
    <property type="component" value="Unassembled WGS sequence"/>
</dbReference>
<dbReference type="AlphaFoldDB" id="A0A1H9QMQ9"/>
<keyword evidence="3" id="KW-1185">Reference proteome</keyword>
<evidence type="ECO:0000313" key="2">
    <source>
        <dbReference type="EMBL" id="SER61139.1"/>
    </source>
</evidence>
<keyword evidence="1" id="KW-0472">Membrane</keyword>
<reference evidence="3" key="1">
    <citation type="submission" date="2016-10" db="EMBL/GenBank/DDBJ databases">
        <authorList>
            <person name="Varghese N."/>
            <person name="Submissions S."/>
        </authorList>
    </citation>
    <scope>NUCLEOTIDE SEQUENCE [LARGE SCALE GENOMIC DNA]</scope>
    <source>
        <strain evidence="3">DSM 44260</strain>
    </source>
</reference>
<evidence type="ECO:0000256" key="1">
    <source>
        <dbReference type="SAM" id="Phobius"/>
    </source>
</evidence>
<keyword evidence="1" id="KW-0812">Transmembrane</keyword>
<evidence type="ECO:0008006" key="4">
    <source>
        <dbReference type="Google" id="ProtNLM"/>
    </source>
</evidence>
<organism evidence="2 3">
    <name type="scientific">Actinokineospora terrae</name>
    <dbReference type="NCBI Taxonomy" id="155974"/>
    <lineage>
        <taxon>Bacteria</taxon>
        <taxon>Bacillati</taxon>
        <taxon>Actinomycetota</taxon>
        <taxon>Actinomycetes</taxon>
        <taxon>Pseudonocardiales</taxon>
        <taxon>Pseudonocardiaceae</taxon>
        <taxon>Actinokineospora</taxon>
    </lineage>
</organism>
<name>A0A1H9QMQ9_9PSEU</name>